<feature type="domain" description="EAL" evidence="2">
    <location>
        <begin position="498"/>
        <end position="751"/>
    </location>
</feature>
<dbReference type="Gene3D" id="3.30.70.270">
    <property type="match status" value="1"/>
</dbReference>
<dbReference type="EMBL" id="JAWDIO010000002">
    <property type="protein sequence ID" value="MDU0355503.1"/>
    <property type="molecule type" value="Genomic_DNA"/>
</dbReference>
<dbReference type="PANTHER" id="PTHR33121">
    <property type="entry name" value="CYCLIC DI-GMP PHOSPHODIESTERASE PDEF"/>
    <property type="match status" value="1"/>
</dbReference>
<proteinExistence type="predicted"/>
<dbReference type="CDD" id="cd01948">
    <property type="entry name" value="EAL"/>
    <property type="match status" value="1"/>
</dbReference>
<protein>
    <submittedName>
        <fullName evidence="4">EAL domain-containing protein</fullName>
    </submittedName>
</protein>
<comment type="caution">
    <text evidence="4">The sequence shown here is derived from an EMBL/GenBank/DDBJ whole genome shotgun (WGS) entry which is preliminary data.</text>
</comment>
<dbReference type="InterPro" id="IPR035919">
    <property type="entry name" value="EAL_sf"/>
</dbReference>
<evidence type="ECO:0000256" key="1">
    <source>
        <dbReference type="SAM" id="Phobius"/>
    </source>
</evidence>
<dbReference type="Pfam" id="PF00563">
    <property type="entry name" value="EAL"/>
    <property type="match status" value="1"/>
</dbReference>
<dbReference type="PROSITE" id="PS50883">
    <property type="entry name" value="EAL"/>
    <property type="match status" value="1"/>
</dbReference>
<evidence type="ECO:0000313" key="5">
    <source>
        <dbReference type="Proteomes" id="UP001247805"/>
    </source>
</evidence>
<keyword evidence="5" id="KW-1185">Reference proteome</keyword>
<dbReference type="InterPro" id="IPR043128">
    <property type="entry name" value="Rev_trsase/Diguanyl_cyclase"/>
</dbReference>
<dbReference type="SMART" id="SM00267">
    <property type="entry name" value="GGDEF"/>
    <property type="match status" value="1"/>
</dbReference>
<reference evidence="4 5" key="1">
    <citation type="submission" date="2023-10" db="EMBL/GenBank/DDBJ databases">
        <title>Glaciecola aquimarina strain GGW-M5 nov., isolated from a coastal seawater.</title>
        <authorList>
            <person name="Bayburt H."/>
            <person name="Kim J.M."/>
            <person name="Choi B.J."/>
            <person name="Jeon C.O."/>
        </authorList>
    </citation>
    <scope>NUCLEOTIDE SEQUENCE [LARGE SCALE GENOMIC DNA]</scope>
    <source>
        <strain evidence="4 5">KCTC 32108</strain>
    </source>
</reference>
<evidence type="ECO:0000259" key="2">
    <source>
        <dbReference type="PROSITE" id="PS50883"/>
    </source>
</evidence>
<organism evidence="4 5">
    <name type="scientific">Paraglaciecola aquimarina</name>
    <dbReference type="NCBI Taxonomy" id="1235557"/>
    <lineage>
        <taxon>Bacteria</taxon>
        <taxon>Pseudomonadati</taxon>
        <taxon>Pseudomonadota</taxon>
        <taxon>Gammaproteobacteria</taxon>
        <taxon>Alteromonadales</taxon>
        <taxon>Alteromonadaceae</taxon>
        <taxon>Paraglaciecola</taxon>
    </lineage>
</organism>
<dbReference type="SMART" id="SM00052">
    <property type="entry name" value="EAL"/>
    <property type="match status" value="1"/>
</dbReference>
<keyword evidence="1" id="KW-0472">Membrane</keyword>
<dbReference type="RefSeq" id="WP_316027039.1">
    <property type="nucleotide sequence ID" value="NZ_JAWDIO010000002.1"/>
</dbReference>
<evidence type="ECO:0000313" key="4">
    <source>
        <dbReference type="EMBL" id="MDU0355503.1"/>
    </source>
</evidence>
<dbReference type="Pfam" id="PF00990">
    <property type="entry name" value="GGDEF"/>
    <property type="match status" value="1"/>
</dbReference>
<keyword evidence="1" id="KW-0812">Transmembrane</keyword>
<evidence type="ECO:0000259" key="3">
    <source>
        <dbReference type="PROSITE" id="PS50887"/>
    </source>
</evidence>
<name>A0ABU3SZR4_9ALTE</name>
<dbReference type="InterPro" id="IPR050706">
    <property type="entry name" value="Cyclic-di-GMP_PDE-like"/>
</dbReference>
<feature type="transmembrane region" description="Helical" evidence="1">
    <location>
        <begin position="12"/>
        <end position="32"/>
    </location>
</feature>
<feature type="domain" description="GGDEF" evidence="3">
    <location>
        <begin position="354"/>
        <end position="489"/>
    </location>
</feature>
<dbReference type="InterPro" id="IPR029787">
    <property type="entry name" value="Nucleotide_cyclase"/>
</dbReference>
<dbReference type="InterPro" id="IPR001633">
    <property type="entry name" value="EAL_dom"/>
</dbReference>
<dbReference type="Gene3D" id="3.20.20.450">
    <property type="entry name" value="EAL domain"/>
    <property type="match status" value="1"/>
</dbReference>
<keyword evidence="1" id="KW-1133">Transmembrane helix</keyword>
<dbReference type="PANTHER" id="PTHR33121:SF79">
    <property type="entry name" value="CYCLIC DI-GMP PHOSPHODIESTERASE PDED-RELATED"/>
    <property type="match status" value="1"/>
</dbReference>
<dbReference type="InterPro" id="IPR000160">
    <property type="entry name" value="GGDEF_dom"/>
</dbReference>
<gene>
    <name evidence="4" type="ORF">RS130_17805</name>
</gene>
<dbReference type="SUPFAM" id="SSF141868">
    <property type="entry name" value="EAL domain-like"/>
    <property type="match status" value="1"/>
</dbReference>
<accession>A0ABU3SZR4</accession>
<dbReference type="Proteomes" id="UP001247805">
    <property type="component" value="Unassembled WGS sequence"/>
</dbReference>
<dbReference type="PROSITE" id="PS50887">
    <property type="entry name" value="GGDEF"/>
    <property type="match status" value="1"/>
</dbReference>
<dbReference type="SUPFAM" id="SSF55073">
    <property type="entry name" value="Nucleotide cyclase"/>
    <property type="match status" value="1"/>
</dbReference>
<sequence length="755" mass="86447">MNIANKPTNSFINFLFILILVIGSVVSGFIFYSGNQIVENVDRLVTKKLPTYDLLREISNSVTEQERFLYEFYVTENKQEFLQHYLPTQLKTEQALVSLFGQFGSIPPLQVTREQLVTFEHVSEQLVNNVHATDTNWKLAREQLKTISQVRETIMPQLNHLIDLTKNGVQLSEHSIASGLENVSLFVTFYGLVTLLIAYSVVRAWKAYLVSAASNERLSLFPKRNPNPVISLDKNNNLTFSNPASRRLLEQLGKPNDTALRLLASNLPYYQQLLMADENQDSLLFEYEIDGLFFQCELHWLADQQQWDIHLTDITARKEVERELEFRASHDPETGLKKRYELEKSVDEMRRENIPFSLGVLEIRSYSQLVSSSGLTAASTVVKEVGMSIQHIIAVLGNDRFEAYRIGEKNFVLTSTYYLSTPQIQELIEYIEQKLLATIFHCKYRVKLDFGFACSPEHGANFTELLLNAKAALDKSARNENKRFAIFTPELGAKLRHEQKLTEDLKTAIEQKKFELHFQPQLCLLSNKIVGAEVLVRWQRYGEWISPADFIPLAENAGLITPLGDWILTKACHRTRQIVDLGYQDLVMAVNISPIQFGRPEFLHKVTQALKDADLPAKHLELEITEGVIIYNEQETIDTIEQLKKLGVRLSIDDFGTGYSSLSYLKKFKIDKLKIDQSFVRHIQTESADQSIVRTIIELGRNLNLKLIAEGVEELSQLSLLKSMGCDEIQGYYFSRPLPEPDFIQFLANYQKETL</sequence>